<gene>
    <name evidence="1" type="primary">fadB</name>
    <name evidence="1" type="ordered locus">ERWE_CDS_04540</name>
</gene>
<evidence type="ECO:0000313" key="2">
    <source>
        <dbReference type="Proteomes" id="UP000001021"/>
    </source>
</evidence>
<dbReference type="Gene3D" id="1.10.1040.50">
    <property type="match status" value="1"/>
</dbReference>
<name>A0A0H3M175_EHRRW</name>
<dbReference type="eggNOG" id="COG1250">
    <property type="taxonomic scope" value="Bacteria"/>
</dbReference>
<evidence type="ECO:0000313" key="1">
    <source>
        <dbReference type="EMBL" id="CAI26948.1"/>
    </source>
</evidence>
<reference evidence="1 2" key="1">
    <citation type="journal article" date="2006" name="J. Bacteriol.">
        <title>Comparative genomic analysis of three strains of Ehrlichia ruminantium reveals an active process of genome size plasticity.</title>
        <authorList>
            <person name="Frutos R."/>
            <person name="Viari A."/>
            <person name="Ferraz C."/>
            <person name="Morgat A."/>
            <person name="Eychenie S."/>
            <person name="Kandassami Y."/>
            <person name="Chantal I."/>
            <person name="Bensaid A."/>
            <person name="Coissac E."/>
            <person name="Vachiery N."/>
            <person name="Demaille J."/>
            <person name="Martinez D."/>
        </authorList>
    </citation>
    <scope>NUCLEOTIDE SEQUENCE [LARGE SCALE GENOMIC DNA]</scope>
    <source>
        <strain evidence="1 2">Welgevonden</strain>
    </source>
</reference>
<dbReference type="SUPFAM" id="SSF48179">
    <property type="entry name" value="6-phosphogluconate dehydrogenase C-terminal domain-like"/>
    <property type="match status" value="2"/>
</dbReference>
<dbReference type="KEGG" id="erw:ERWE_CDS_04540"/>
<accession>A0A0H3M175</accession>
<sequence length="409" mass="47066">MEMHKIALIDFTKNSNITEYIINNFNVPIIIVELDNLGNGLQENHLLKVINVNDDLSCLKEVSWIINISDQKKNTDFLYHTYNKVTPYLSDNIIISSNSVFLLDVIESKILNNMYCYNLVITDFFNYNNVIKLIQCALYKKKGEGKVVDVLYSFNCTNLIVCNNTPGLILDRIISFLLMIVLIGAYDFQIKIEEADFVISNNHIGISNGMFKLLDKMGLDKFITTVQSLVNVLPNDDHLSQLYNMIPKVVFQMISDGYTGSTSNIGGFYRSYELYNGYNNQVIDLYTGLYRSISYINQEFKSIESLFDTNNKYGKFMYYVWSNTLIYIASLVPELSSNISIIDKAVKLTYGWKYGPFEIIDMLNDCNHNKFCFFNSAIECNNLPKILSLKKKMYNNQGQYLNIYDGGYV</sequence>
<dbReference type="InterPro" id="IPR008927">
    <property type="entry name" value="6-PGluconate_DH-like_C_sf"/>
</dbReference>
<dbReference type="AlphaFoldDB" id="A0A0H3M175"/>
<keyword evidence="2" id="KW-1185">Reference proteome</keyword>
<organism evidence="1 2">
    <name type="scientific">Ehrlichia ruminantium (strain Welgevonden)</name>
    <dbReference type="NCBI Taxonomy" id="254945"/>
    <lineage>
        <taxon>Bacteria</taxon>
        <taxon>Pseudomonadati</taxon>
        <taxon>Pseudomonadota</taxon>
        <taxon>Alphaproteobacteria</taxon>
        <taxon>Rickettsiales</taxon>
        <taxon>Anaplasmataceae</taxon>
        <taxon>Ehrlichia</taxon>
    </lineage>
</organism>
<protein>
    <submittedName>
        <fullName evidence="1">Probable 3-hydroxyacyl-CoA dehydrogenase</fullName>
    </submittedName>
</protein>
<proteinExistence type="predicted"/>
<dbReference type="Proteomes" id="UP000001021">
    <property type="component" value="Chromosome"/>
</dbReference>
<dbReference type="HOGENOM" id="CLU_686495_0_0_5"/>
<dbReference type="EMBL" id="CR925678">
    <property type="protein sequence ID" value="CAI26948.1"/>
    <property type="molecule type" value="Genomic_DNA"/>
</dbReference>
<dbReference type="KEGG" id="eru:Erum4350"/>